<dbReference type="PANTHER" id="PTHR33406:SF13">
    <property type="entry name" value="MEMBRANE PROTEIN YDFJ"/>
    <property type="match status" value="1"/>
</dbReference>
<keyword evidence="2" id="KW-1003">Cell membrane</keyword>
<proteinExistence type="predicted"/>
<dbReference type="InterPro" id="IPR004869">
    <property type="entry name" value="MMPL_dom"/>
</dbReference>
<dbReference type="OrthoDB" id="7051771at2"/>
<feature type="transmembrane region" description="Helical" evidence="6">
    <location>
        <begin position="222"/>
        <end position="241"/>
    </location>
</feature>
<dbReference type="PROSITE" id="PS50156">
    <property type="entry name" value="SSD"/>
    <property type="match status" value="1"/>
</dbReference>
<dbReference type="Proteomes" id="UP000000844">
    <property type="component" value="Chromosome"/>
</dbReference>
<keyword evidence="9" id="KW-1185">Reference proteome</keyword>
<dbReference type="InterPro" id="IPR050545">
    <property type="entry name" value="Mycobact_MmpL"/>
</dbReference>
<feature type="transmembrane region" description="Helical" evidence="6">
    <location>
        <begin position="608"/>
        <end position="628"/>
    </location>
</feature>
<feature type="transmembrane region" description="Helical" evidence="6">
    <location>
        <begin position="634"/>
        <end position="656"/>
    </location>
</feature>
<feature type="transmembrane region" description="Helical" evidence="6">
    <location>
        <begin position="17"/>
        <end position="37"/>
    </location>
</feature>
<name>D3PWT1_STANL</name>
<feature type="transmembrane region" description="Helical" evidence="6">
    <location>
        <begin position="169"/>
        <end position="188"/>
    </location>
</feature>
<feature type="domain" description="SSD" evidence="7">
    <location>
        <begin position="194"/>
        <end position="318"/>
    </location>
</feature>
<evidence type="ECO:0000313" key="8">
    <source>
        <dbReference type="EMBL" id="ADD43303.1"/>
    </source>
</evidence>
<evidence type="ECO:0000256" key="2">
    <source>
        <dbReference type="ARBA" id="ARBA00022475"/>
    </source>
</evidence>
<dbReference type="PANTHER" id="PTHR33406">
    <property type="entry name" value="MEMBRANE PROTEIN MJ1562-RELATED"/>
    <property type="match status" value="1"/>
</dbReference>
<dbReference type="AlphaFoldDB" id="D3PWT1"/>
<evidence type="ECO:0000259" key="7">
    <source>
        <dbReference type="PROSITE" id="PS50156"/>
    </source>
</evidence>
<dbReference type="InterPro" id="IPR000731">
    <property type="entry name" value="SSD"/>
</dbReference>
<dbReference type="KEGG" id="sna:Snas_3645"/>
<dbReference type="GO" id="GO:0005886">
    <property type="term" value="C:plasma membrane"/>
    <property type="evidence" value="ECO:0007669"/>
    <property type="project" value="UniProtKB-SubCell"/>
</dbReference>
<feature type="transmembrane region" description="Helical" evidence="6">
    <location>
        <begin position="350"/>
        <end position="368"/>
    </location>
</feature>
<evidence type="ECO:0000313" key="9">
    <source>
        <dbReference type="Proteomes" id="UP000000844"/>
    </source>
</evidence>
<evidence type="ECO:0000256" key="6">
    <source>
        <dbReference type="SAM" id="Phobius"/>
    </source>
</evidence>
<dbReference type="SUPFAM" id="SSF82866">
    <property type="entry name" value="Multidrug efflux transporter AcrB transmembrane domain"/>
    <property type="match status" value="2"/>
</dbReference>
<evidence type="ECO:0000256" key="1">
    <source>
        <dbReference type="ARBA" id="ARBA00004651"/>
    </source>
</evidence>
<keyword evidence="4 6" id="KW-1133">Transmembrane helix</keyword>
<protein>
    <submittedName>
        <fullName evidence="8">MMPL domain protein</fullName>
    </submittedName>
</protein>
<organism evidence="8 9">
    <name type="scientific">Stackebrandtia nassauensis (strain DSM 44728 / CIP 108903 / NRRL B-16338 / NBRC 102104 / LLR-40K-21)</name>
    <dbReference type="NCBI Taxonomy" id="446470"/>
    <lineage>
        <taxon>Bacteria</taxon>
        <taxon>Bacillati</taxon>
        <taxon>Actinomycetota</taxon>
        <taxon>Actinomycetes</taxon>
        <taxon>Glycomycetales</taxon>
        <taxon>Glycomycetaceae</taxon>
        <taxon>Stackebrandtia</taxon>
    </lineage>
</organism>
<feature type="transmembrane region" description="Helical" evidence="6">
    <location>
        <begin position="496"/>
        <end position="513"/>
    </location>
</feature>
<comment type="subcellular location">
    <subcellularLocation>
        <location evidence="1">Cell membrane</location>
        <topology evidence="1">Multi-pass membrane protein</topology>
    </subcellularLocation>
</comment>
<gene>
    <name evidence="8" type="ordered locus">Snas_3645</name>
</gene>
<dbReference type="HOGENOM" id="CLU_005108_1_1_11"/>
<accession>D3PWT1</accession>
<dbReference type="Pfam" id="PF03176">
    <property type="entry name" value="MMPL"/>
    <property type="match status" value="2"/>
</dbReference>
<dbReference type="EMBL" id="CP001778">
    <property type="protein sequence ID" value="ADD43303.1"/>
    <property type="molecule type" value="Genomic_DNA"/>
</dbReference>
<dbReference type="eggNOG" id="COG2409">
    <property type="taxonomic scope" value="Bacteria"/>
</dbReference>
<evidence type="ECO:0000256" key="4">
    <source>
        <dbReference type="ARBA" id="ARBA00022989"/>
    </source>
</evidence>
<evidence type="ECO:0000256" key="5">
    <source>
        <dbReference type="ARBA" id="ARBA00023136"/>
    </source>
</evidence>
<feature type="transmembrane region" description="Helical" evidence="6">
    <location>
        <begin position="525"/>
        <end position="543"/>
    </location>
</feature>
<dbReference type="Gene3D" id="1.20.1640.10">
    <property type="entry name" value="Multidrug efflux transporter AcrB transmembrane domain"/>
    <property type="match status" value="2"/>
</dbReference>
<feature type="transmembrane region" description="Helical" evidence="6">
    <location>
        <begin position="195"/>
        <end position="216"/>
    </location>
</feature>
<feature type="transmembrane region" description="Helical" evidence="6">
    <location>
        <begin position="253"/>
        <end position="283"/>
    </location>
</feature>
<sequence length="711" mass="74158">MSTVLYRLGRNGARRPFLTLAITAAVVAVIGFVSAGLGGAPHNTVDLPGTSSHAATQLLEQRFPDEAGARAHIAADWGEADVDENALDDTVARLEQRDGVREVAVRRSDSANIAIVAVSYHRPATELSATAETDALDRAATPLRDSADAVAVGGELPESVQGPDGTAEAVGVGVALLILLYAFGLLLAAGFPLLIAGLGVGTGMGLIMLIAGFTTVNTATPTLGAMIGLGVGIDYALFIVSRYRAHRHAGNDSVASAAVATATAGHSVVIAGATVLVGLTGLALCGVPSFTTMGLAAGLVVIVEVLLSITVLPALLGRFGHRMRRSRRDPEQPARWAATLSATVTRRPTAWLLTALVLLTVLAVPVTGMRLGQNDAGAEAADSTTRRAFDIVAEGFGPGATGPLLIVVDTRRTGTAAVADIRDRVAGLTGVERLTPSRKSDDGTVTVFEAVGSQRPQSPETERLVREVTRTLPDGAELTGPTAINMDMSGRLADRLWLVIAVVLVLSFVLLVFMLRSLLIPLKAVLMNLLSVTASFGVLTLAFQTHAGARLLGLDDPVPIAGWAPLVLFAILFGLSMDYEIFLLGRIREAYLVSGDNTAAVVSGLSQAARLITATAAIMVAVALGFAFDSSVMVKIIGVGMATALLLDATVVRMVLVPATMTLLGRANWYLPRWLGRHPSQPGAAELERKFGEADARPRLRQLRVPVAAVA</sequence>
<evidence type="ECO:0000256" key="3">
    <source>
        <dbReference type="ARBA" id="ARBA00022692"/>
    </source>
</evidence>
<keyword evidence="5 6" id="KW-0472">Membrane</keyword>
<feature type="transmembrane region" description="Helical" evidence="6">
    <location>
        <begin position="295"/>
        <end position="317"/>
    </location>
</feature>
<dbReference type="RefSeq" id="WP_013018874.1">
    <property type="nucleotide sequence ID" value="NC_013947.1"/>
</dbReference>
<feature type="transmembrane region" description="Helical" evidence="6">
    <location>
        <begin position="563"/>
        <end position="587"/>
    </location>
</feature>
<reference evidence="8 9" key="1">
    <citation type="journal article" date="2009" name="Stand. Genomic Sci.">
        <title>Complete genome sequence of Stackebrandtia nassauensis type strain (LLR-40K-21).</title>
        <authorList>
            <person name="Munk C."/>
            <person name="Lapidus A."/>
            <person name="Copeland A."/>
            <person name="Jando M."/>
            <person name="Mayilraj S."/>
            <person name="Glavina Del Rio T."/>
            <person name="Nolan M."/>
            <person name="Chen F."/>
            <person name="Lucas S."/>
            <person name="Tice H."/>
            <person name="Cheng J.F."/>
            <person name="Han C."/>
            <person name="Detter J.C."/>
            <person name="Bruce D."/>
            <person name="Goodwin L."/>
            <person name="Chain P."/>
            <person name="Pitluck S."/>
            <person name="Goker M."/>
            <person name="Ovchinikova G."/>
            <person name="Pati A."/>
            <person name="Ivanova N."/>
            <person name="Mavromatis K."/>
            <person name="Chen A."/>
            <person name="Palaniappan K."/>
            <person name="Land M."/>
            <person name="Hauser L."/>
            <person name="Chang Y.J."/>
            <person name="Jeffries C.D."/>
            <person name="Bristow J."/>
            <person name="Eisen J.A."/>
            <person name="Markowitz V."/>
            <person name="Hugenholtz P."/>
            <person name="Kyrpides N.C."/>
            <person name="Klenk H.P."/>
        </authorList>
    </citation>
    <scope>NUCLEOTIDE SEQUENCE [LARGE SCALE GENOMIC DNA]</scope>
    <source>
        <strain evidence="9">DSM 44728 / CIP 108903 / NRRL B-16338 / NBRC 102104 / LLR-40K-21</strain>
    </source>
</reference>
<keyword evidence="3 6" id="KW-0812">Transmembrane</keyword>